<reference evidence="8" key="1">
    <citation type="submission" date="2007-06" db="EMBL/GenBank/DDBJ databases">
        <title>Complete sequence of Marinomonas sp. MWYL1.</title>
        <authorList>
            <consortium name="US DOE Joint Genome Institute"/>
            <person name="Copeland A."/>
            <person name="Lucas S."/>
            <person name="Lapidus A."/>
            <person name="Barry K."/>
            <person name="Glavina del Rio T."/>
            <person name="Dalin E."/>
            <person name="Tice H."/>
            <person name="Pitluck S."/>
            <person name="Kiss H."/>
            <person name="Brettin T."/>
            <person name="Bruce D."/>
            <person name="Detter J.C."/>
            <person name="Han C."/>
            <person name="Schmutz J."/>
            <person name="Larimer F."/>
            <person name="Land M."/>
            <person name="Hauser L."/>
            <person name="Kyrpides N."/>
            <person name="Kim E."/>
            <person name="Johnston A.W.B."/>
            <person name="Todd J.D."/>
            <person name="Rogers R."/>
            <person name="Wexler M."/>
            <person name="Bond P.L."/>
            <person name="Li Y."/>
            <person name="Richardson P."/>
        </authorList>
    </citation>
    <scope>NUCLEOTIDE SEQUENCE [LARGE SCALE GENOMIC DNA]</scope>
    <source>
        <strain evidence="8">MWYL1</strain>
    </source>
</reference>
<dbReference type="InterPro" id="IPR004089">
    <property type="entry name" value="MCPsignal_dom"/>
</dbReference>
<feature type="transmembrane region" description="Helical" evidence="5">
    <location>
        <begin position="6"/>
        <end position="29"/>
    </location>
</feature>
<dbReference type="Gene3D" id="6.10.340.10">
    <property type="match status" value="1"/>
</dbReference>
<protein>
    <submittedName>
        <fullName evidence="8">Methyl-accepting chemotaxis sensory transducer</fullName>
    </submittedName>
</protein>
<feature type="domain" description="Methyl-accepting transducer" evidence="6">
    <location>
        <begin position="268"/>
        <end position="504"/>
    </location>
</feature>
<dbReference type="OrthoDB" id="7054443at2"/>
<dbReference type="PRINTS" id="PR00260">
    <property type="entry name" value="CHEMTRNSDUCR"/>
</dbReference>
<dbReference type="SMART" id="SM00283">
    <property type="entry name" value="MA"/>
    <property type="match status" value="1"/>
</dbReference>
<feature type="domain" description="HAMP" evidence="7">
    <location>
        <begin position="211"/>
        <end position="263"/>
    </location>
</feature>
<dbReference type="PROSITE" id="PS50111">
    <property type="entry name" value="CHEMOTAXIS_TRANSDUC_2"/>
    <property type="match status" value="1"/>
</dbReference>
<keyword evidence="5" id="KW-0812">Transmembrane</keyword>
<dbReference type="KEGG" id="mmw:Mmwyl1_2773"/>
<organism evidence="8">
    <name type="scientific">Marinomonas sp. (strain MWYL1)</name>
    <dbReference type="NCBI Taxonomy" id="400668"/>
    <lineage>
        <taxon>Bacteria</taxon>
        <taxon>Pseudomonadati</taxon>
        <taxon>Pseudomonadota</taxon>
        <taxon>Gammaproteobacteria</taxon>
        <taxon>Oceanospirillales</taxon>
        <taxon>Oceanospirillaceae</taxon>
        <taxon>Marinomonas</taxon>
    </lineage>
</organism>
<gene>
    <name evidence="8" type="ordered locus">Mmwyl1_2773</name>
</gene>
<dbReference type="Gene3D" id="1.10.287.950">
    <property type="entry name" value="Methyl-accepting chemotaxis protein"/>
    <property type="match status" value="1"/>
</dbReference>
<evidence type="ECO:0000256" key="3">
    <source>
        <dbReference type="ARBA" id="ARBA00029447"/>
    </source>
</evidence>
<dbReference type="InterPro" id="IPR024478">
    <property type="entry name" value="HlyB_4HB_MCP"/>
</dbReference>
<dbReference type="HOGENOM" id="CLU_000445_107_27_6"/>
<dbReference type="eggNOG" id="COG0840">
    <property type="taxonomic scope" value="Bacteria"/>
</dbReference>
<keyword evidence="5" id="KW-1133">Transmembrane helix</keyword>
<evidence type="ECO:0000256" key="2">
    <source>
        <dbReference type="ARBA" id="ARBA00023224"/>
    </source>
</evidence>
<dbReference type="CDD" id="cd06225">
    <property type="entry name" value="HAMP"/>
    <property type="match status" value="1"/>
</dbReference>
<dbReference type="CDD" id="cd11386">
    <property type="entry name" value="MCP_signal"/>
    <property type="match status" value="1"/>
</dbReference>
<dbReference type="InterPro" id="IPR003660">
    <property type="entry name" value="HAMP_dom"/>
</dbReference>
<dbReference type="Pfam" id="PF12729">
    <property type="entry name" value="4HB_MCP_1"/>
    <property type="match status" value="1"/>
</dbReference>
<accession>A6VZ07</accession>
<keyword evidence="5" id="KW-0472">Membrane</keyword>
<dbReference type="InterPro" id="IPR004090">
    <property type="entry name" value="Chemotax_Me-accpt_rcpt"/>
</dbReference>
<dbReference type="STRING" id="400668.Mmwyl1_2773"/>
<evidence type="ECO:0000256" key="1">
    <source>
        <dbReference type="ARBA" id="ARBA00004370"/>
    </source>
</evidence>
<proteinExistence type="inferred from homology"/>
<evidence type="ECO:0000256" key="4">
    <source>
        <dbReference type="PROSITE-ProRule" id="PRU00284"/>
    </source>
</evidence>
<dbReference type="GO" id="GO:0004888">
    <property type="term" value="F:transmembrane signaling receptor activity"/>
    <property type="evidence" value="ECO:0007669"/>
    <property type="project" value="InterPro"/>
</dbReference>
<dbReference type="Pfam" id="PF00672">
    <property type="entry name" value="HAMP"/>
    <property type="match status" value="1"/>
</dbReference>
<dbReference type="PROSITE" id="PS50885">
    <property type="entry name" value="HAMP"/>
    <property type="match status" value="1"/>
</dbReference>
<evidence type="ECO:0000313" key="8">
    <source>
        <dbReference type="EMBL" id="ABR71686.1"/>
    </source>
</evidence>
<comment type="similarity">
    <text evidence="3">Belongs to the methyl-accepting chemotaxis (MCP) protein family.</text>
</comment>
<evidence type="ECO:0000259" key="6">
    <source>
        <dbReference type="PROSITE" id="PS50111"/>
    </source>
</evidence>
<dbReference type="GO" id="GO:0006935">
    <property type="term" value="P:chemotaxis"/>
    <property type="evidence" value="ECO:0007669"/>
    <property type="project" value="InterPro"/>
</dbReference>
<dbReference type="Pfam" id="PF00015">
    <property type="entry name" value="MCPsignal"/>
    <property type="match status" value="1"/>
</dbReference>
<dbReference type="FunFam" id="1.10.287.950:FF:000001">
    <property type="entry name" value="Methyl-accepting chemotaxis sensory transducer"/>
    <property type="match status" value="1"/>
</dbReference>
<dbReference type="GO" id="GO:0007165">
    <property type="term" value="P:signal transduction"/>
    <property type="evidence" value="ECO:0007669"/>
    <property type="project" value="UniProtKB-KW"/>
</dbReference>
<dbReference type="PANTHER" id="PTHR32089">
    <property type="entry name" value="METHYL-ACCEPTING CHEMOTAXIS PROTEIN MCPB"/>
    <property type="match status" value="1"/>
</dbReference>
<evidence type="ECO:0000259" key="7">
    <source>
        <dbReference type="PROSITE" id="PS50885"/>
    </source>
</evidence>
<feature type="transmembrane region" description="Helical" evidence="5">
    <location>
        <begin position="190"/>
        <end position="209"/>
    </location>
</feature>
<comment type="subcellular location">
    <subcellularLocation>
        <location evidence="1">Membrane</location>
    </subcellularLocation>
</comment>
<keyword evidence="2 4" id="KW-0807">Transducer</keyword>
<dbReference type="PANTHER" id="PTHR32089:SF120">
    <property type="entry name" value="METHYL-ACCEPTING CHEMOTAXIS PROTEIN TLPQ"/>
    <property type="match status" value="1"/>
</dbReference>
<dbReference type="GO" id="GO:0016020">
    <property type="term" value="C:membrane"/>
    <property type="evidence" value="ECO:0007669"/>
    <property type="project" value="UniProtKB-SubCell"/>
</dbReference>
<dbReference type="EMBL" id="CP000749">
    <property type="protein sequence ID" value="ABR71686.1"/>
    <property type="molecule type" value="Genomic_DNA"/>
</dbReference>
<evidence type="ECO:0000256" key="5">
    <source>
        <dbReference type="SAM" id="Phobius"/>
    </source>
</evidence>
<dbReference type="SUPFAM" id="SSF58104">
    <property type="entry name" value="Methyl-accepting chemotaxis protein (MCP) signaling domain"/>
    <property type="match status" value="1"/>
</dbReference>
<dbReference type="AlphaFoldDB" id="A6VZ07"/>
<sequence>MKNVKLSVLLFSSYGLIIFGLIVVLVFSFTRMSNINDQSTIISEDWLPSVKLIESINTQTADLRNSEAVHILYNTSEEKVRLEKVIEEQKIGIEQTIREFSALVSDNNEEIKLLKQFEASYKDYLSIENKVFTLSRQDEDDAARSLFLTESLKKYNEYSSFLDRLSAISSKGAKSASDNGDVVYQESTSMLSIVAVIIIAAALIIAFYITRTLTQQVAYIQNAMTRLSSGDLSIRLENVSRNELGILAGHFNKTVEQLSKTVNEIQDAATQLASTSEELSVVTEKSTQDMHHQNEQLELAVSAVTEMTSAVEDVARNAVATSKDSDTADERAELGRDQVQQTIKTIQSLLTELKTTTQGVNDLAGQVSSIGSVLDVIRGIADQTNLLALNAAIEAARAGETGRGFAVVADEVRALAHRTQESTKDIEVMIQSVQSGTDLTVSSMQRSHEKANATLEIANLSGEALKSIAESVSRINDQNIAIASSAEEQALVAREVDKNLLAIRDIANEAVAGANQSSAASLDLARLAENLSGLTNRFKL</sequence>
<dbReference type="SMART" id="SM00304">
    <property type="entry name" value="HAMP"/>
    <property type="match status" value="1"/>
</dbReference>
<name>A6VZ07_MARMS</name>